<dbReference type="Pfam" id="PF01966">
    <property type="entry name" value="HD"/>
    <property type="match status" value="1"/>
</dbReference>
<dbReference type="GeneID" id="14406799"/>
<dbReference type="OrthoDB" id="52832at2157"/>
<dbReference type="InterPro" id="IPR003607">
    <property type="entry name" value="HD/PDEase_dom"/>
</dbReference>
<evidence type="ECO:0000259" key="1">
    <source>
        <dbReference type="PROSITE" id="PS51831"/>
    </source>
</evidence>
<dbReference type="SUPFAM" id="SSF109604">
    <property type="entry name" value="HD-domain/PDEase-like"/>
    <property type="match status" value="1"/>
</dbReference>
<feature type="domain" description="HD" evidence="1">
    <location>
        <begin position="20"/>
        <end position="132"/>
    </location>
</feature>
<dbReference type="AlphaFoldDB" id="L0KYZ8"/>
<dbReference type="PANTHER" id="PTHR38659:SF2">
    <property type="entry name" value="HDIG DOMAIN PROTEIN"/>
    <property type="match status" value="1"/>
</dbReference>
<dbReference type="NCBIfam" id="TIGR00295">
    <property type="entry name" value="TIGR00295 family protein"/>
    <property type="match status" value="1"/>
</dbReference>
<evidence type="ECO:0000313" key="3">
    <source>
        <dbReference type="Proteomes" id="UP000010866"/>
    </source>
</evidence>
<dbReference type="Gene3D" id="1.10.3210.10">
    <property type="entry name" value="Hypothetical protein af1432"/>
    <property type="match status" value="1"/>
</dbReference>
<dbReference type="STRING" id="867904.Metho_0990"/>
<gene>
    <name evidence="2" type="ordered locus">Metho_0990</name>
</gene>
<organism evidence="2 3">
    <name type="scientific">Methanomethylovorans hollandica (strain DSM 15978 / NBRC 107637 / DMS1)</name>
    <dbReference type="NCBI Taxonomy" id="867904"/>
    <lineage>
        <taxon>Archaea</taxon>
        <taxon>Methanobacteriati</taxon>
        <taxon>Methanobacteriota</taxon>
        <taxon>Stenosarchaea group</taxon>
        <taxon>Methanomicrobia</taxon>
        <taxon>Methanosarcinales</taxon>
        <taxon>Methanosarcinaceae</taxon>
        <taxon>Methanomethylovorans</taxon>
    </lineage>
</organism>
<name>L0KYZ8_METHD</name>
<dbReference type="PANTHER" id="PTHR38659">
    <property type="entry name" value="METAL-DEPENDENT PHOSPHOHYDROLASE"/>
    <property type="match status" value="1"/>
</dbReference>
<dbReference type="InterPro" id="IPR006675">
    <property type="entry name" value="HDIG_dom"/>
</dbReference>
<dbReference type="EMBL" id="CP003362">
    <property type="protein sequence ID" value="AGB49229.1"/>
    <property type="molecule type" value="Genomic_DNA"/>
</dbReference>
<evidence type="ECO:0000313" key="2">
    <source>
        <dbReference type="EMBL" id="AGB49229.1"/>
    </source>
</evidence>
<dbReference type="HOGENOM" id="CLU_073842_1_0_2"/>
<sequence length="168" mass="18533">MITPDRALQILRDEGCSEKVIAHCIAVSRHATEIAEVMVTSGKHLNVELVTIGGLLHDLGRCRSHGIDHAVIGADIAMELGLDPLIVNIIKKHIGAGITIEEAKELGLPEDDYVPFTFEEKIVAHADNLTSGDTRINMVQLVEKMRKRNFTEKSMERVISLAQEIGIY</sequence>
<protein>
    <submittedName>
        <fullName evidence="2">TIGR00295 family protein</fullName>
    </submittedName>
</protein>
<dbReference type="PROSITE" id="PS51831">
    <property type="entry name" value="HD"/>
    <property type="match status" value="1"/>
</dbReference>
<dbReference type="Proteomes" id="UP000010866">
    <property type="component" value="Chromosome"/>
</dbReference>
<reference evidence="3" key="1">
    <citation type="submission" date="2012-02" db="EMBL/GenBank/DDBJ databases">
        <title>Complete sequence of chromosome of Methanomethylovorans hollandica DSM 15978.</title>
        <authorList>
            <person name="Lucas S."/>
            <person name="Copeland A."/>
            <person name="Lapidus A."/>
            <person name="Glavina del Rio T."/>
            <person name="Dalin E."/>
            <person name="Tice H."/>
            <person name="Bruce D."/>
            <person name="Goodwin L."/>
            <person name="Pitluck S."/>
            <person name="Peters L."/>
            <person name="Mikhailova N."/>
            <person name="Held B."/>
            <person name="Kyrpides N."/>
            <person name="Mavromatis K."/>
            <person name="Ivanova N."/>
            <person name="Brettin T."/>
            <person name="Detter J.C."/>
            <person name="Han C."/>
            <person name="Larimer F."/>
            <person name="Land M."/>
            <person name="Hauser L."/>
            <person name="Markowitz V."/>
            <person name="Cheng J.-F."/>
            <person name="Hugenholtz P."/>
            <person name="Woyke T."/>
            <person name="Wu D."/>
            <person name="Spring S."/>
            <person name="Schroeder M."/>
            <person name="Brambilla E."/>
            <person name="Klenk H.-P."/>
            <person name="Eisen J.A."/>
        </authorList>
    </citation>
    <scope>NUCLEOTIDE SEQUENCE [LARGE SCALE GENOMIC DNA]</scope>
    <source>
        <strain evidence="3">DSM 15978 / NBRC 107637 / DMS1</strain>
    </source>
</reference>
<accession>L0KYZ8</accession>
<proteinExistence type="predicted"/>
<dbReference type="RefSeq" id="WP_015324396.1">
    <property type="nucleotide sequence ID" value="NC_019977.1"/>
</dbReference>
<dbReference type="KEGG" id="mhz:Metho_0990"/>
<dbReference type="SMART" id="SM00471">
    <property type="entry name" value="HDc"/>
    <property type="match status" value="1"/>
</dbReference>
<dbReference type="CDD" id="cd00077">
    <property type="entry name" value="HDc"/>
    <property type="match status" value="1"/>
</dbReference>
<dbReference type="InterPro" id="IPR004454">
    <property type="entry name" value="HD-related"/>
</dbReference>
<dbReference type="InterPro" id="IPR006674">
    <property type="entry name" value="HD_domain"/>
</dbReference>
<keyword evidence="3" id="KW-1185">Reference proteome</keyword>
<dbReference type="NCBIfam" id="TIGR00277">
    <property type="entry name" value="HDIG"/>
    <property type="match status" value="1"/>
</dbReference>